<protein>
    <submittedName>
        <fullName evidence="1">Uncharacterized protein</fullName>
    </submittedName>
</protein>
<evidence type="ECO:0000313" key="2">
    <source>
        <dbReference type="Proteomes" id="UP001189429"/>
    </source>
</evidence>
<dbReference type="Proteomes" id="UP001189429">
    <property type="component" value="Unassembled WGS sequence"/>
</dbReference>
<evidence type="ECO:0000313" key="1">
    <source>
        <dbReference type="EMBL" id="CAK0889122.1"/>
    </source>
</evidence>
<proteinExistence type="predicted"/>
<dbReference type="EMBL" id="CAUYUJ010019171">
    <property type="protein sequence ID" value="CAK0889122.1"/>
    <property type="molecule type" value="Genomic_DNA"/>
</dbReference>
<keyword evidence="2" id="KW-1185">Reference proteome</keyword>
<accession>A0ABN9WUV8</accession>
<organism evidence="1 2">
    <name type="scientific">Prorocentrum cordatum</name>
    <dbReference type="NCBI Taxonomy" id="2364126"/>
    <lineage>
        <taxon>Eukaryota</taxon>
        <taxon>Sar</taxon>
        <taxon>Alveolata</taxon>
        <taxon>Dinophyceae</taxon>
        <taxon>Prorocentrales</taxon>
        <taxon>Prorocentraceae</taxon>
        <taxon>Prorocentrum</taxon>
    </lineage>
</organism>
<sequence length="182" mass="19852">MIPCTPFQKNRTCRQASLRSHANWHCGTARHATAIARCGWSEGKEDDGEVEGESAAWLPKATVTSTAPYSCGANKNIHLRKKKRGGAESAVNTIVAAARWVLQAEAADSTGLRSGQDEKERTIIASPRPRQMMLTPWAATFRTFLATSRPVETVFAIPGLIWRDRRGPLWDAGGHHAHTGAP</sequence>
<comment type="caution">
    <text evidence="1">The sequence shown here is derived from an EMBL/GenBank/DDBJ whole genome shotgun (WGS) entry which is preliminary data.</text>
</comment>
<reference evidence="1" key="1">
    <citation type="submission" date="2023-10" db="EMBL/GenBank/DDBJ databases">
        <authorList>
            <person name="Chen Y."/>
            <person name="Shah S."/>
            <person name="Dougan E. K."/>
            <person name="Thang M."/>
            <person name="Chan C."/>
        </authorList>
    </citation>
    <scope>NUCLEOTIDE SEQUENCE [LARGE SCALE GENOMIC DNA]</scope>
</reference>
<name>A0ABN9WUV8_9DINO</name>
<gene>
    <name evidence="1" type="ORF">PCOR1329_LOCUS69760</name>
</gene>